<feature type="compositionally biased region" description="Polar residues" evidence="1">
    <location>
        <begin position="154"/>
        <end position="171"/>
    </location>
</feature>
<dbReference type="Proteomes" id="UP000824219">
    <property type="component" value="Linkage Group LG08"/>
</dbReference>
<comment type="caution">
    <text evidence="2">The sequence shown here is derived from an EMBL/GenBank/DDBJ whole genome shotgun (WGS) entry which is preliminary data.</text>
</comment>
<evidence type="ECO:0000313" key="3">
    <source>
        <dbReference type="Proteomes" id="UP000824219"/>
    </source>
</evidence>
<feature type="compositionally biased region" description="Basic and acidic residues" evidence="1">
    <location>
        <begin position="464"/>
        <end position="486"/>
    </location>
</feature>
<accession>A0A9D3NUR6</accession>
<evidence type="ECO:0000256" key="1">
    <source>
        <dbReference type="SAM" id="MobiDB-lite"/>
    </source>
</evidence>
<evidence type="ECO:0000313" key="2">
    <source>
        <dbReference type="EMBL" id="KAG7328921.1"/>
    </source>
</evidence>
<feature type="region of interest" description="Disordered" evidence="1">
    <location>
        <begin position="449"/>
        <end position="520"/>
    </location>
</feature>
<feature type="region of interest" description="Disordered" evidence="1">
    <location>
        <begin position="154"/>
        <end position="223"/>
    </location>
</feature>
<proteinExistence type="predicted"/>
<dbReference type="OrthoDB" id="8960114at2759"/>
<dbReference type="EMBL" id="JAHKSW010000008">
    <property type="protein sequence ID" value="KAG7328921.1"/>
    <property type="molecule type" value="Genomic_DNA"/>
</dbReference>
<sequence>MADANSVSDTQFLLQSMLQRLKLQPRPDTNSTHTQVQFGTTVSEQNGGIAESPPQTPPMYNFDFTLDNKSVVTNLTGLPSPGSTGVATSLSQEFAKGIDVRNSQMSSTPKQGIQSWEFMSNHSVSEGNSSISRHADHGMMPNQQKFTLTKMNDSSISSLQSTGQVESNIQGQGVGQKRWTQMVKEKWKERYKSTSRREPDEREKQEQSKNSILSPIPVQTLPQENNTNITFNEEVSVQHQPINNGSIENNSSLLDHMSETLFSPGSFNLMEEIFTGQEWAKFLPSSPISQSQSSSITQHQEMGLTSSISQSPQNMQSMLSQWDNRETTSPNGAITQSQMTSGGFHTENMFNQRKTPSFGQLSHNGQYGLYDPGSNHLENMDLSASPLGNNHSIKEQAHVYLYNQSNNTDLTVNSSLSSEQMMEINQNQHGSVHEVLPVLDLSYLQSKDGSSLKKQVPLNRKRSHCTERRGSNERWRSETGDMHEWRNNSSPSDTVPSLSPASSTSSLQHSISQDSESSVSIETVIKRRRVENTRHVRFSENVTIVPPLVFSDDDGDADDEYYDHNVNEGNDDVGEESPPRPSLPRWIEALRNKTKTKSKPKLKLPRMRTKKYRFV</sequence>
<feature type="compositionally biased region" description="Low complexity" evidence="1">
    <location>
        <begin position="496"/>
        <end position="520"/>
    </location>
</feature>
<organism evidence="2 3">
    <name type="scientific">Hemibagrus wyckioides</name>
    <dbReference type="NCBI Taxonomy" id="337641"/>
    <lineage>
        <taxon>Eukaryota</taxon>
        <taxon>Metazoa</taxon>
        <taxon>Chordata</taxon>
        <taxon>Craniata</taxon>
        <taxon>Vertebrata</taxon>
        <taxon>Euteleostomi</taxon>
        <taxon>Actinopterygii</taxon>
        <taxon>Neopterygii</taxon>
        <taxon>Teleostei</taxon>
        <taxon>Ostariophysi</taxon>
        <taxon>Siluriformes</taxon>
        <taxon>Bagridae</taxon>
        <taxon>Hemibagrus</taxon>
    </lineage>
</organism>
<name>A0A9D3NUR6_9TELE</name>
<dbReference type="AlphaFoldDB" id="A0A9D3NUR6"/>
<reference evidence="2 3" key="1">
    <citation type="submission" date="2021-06" db="EMBL/GenBank/DDBJ databases">
        <title>Chromosome-level genome assembly of the red-tail catfish (Hemibagrus wyckioides).</title>
        <authorList>
            <person name="Shao F."/>
        </authorList>
    </citation>
    <scope>NUCLEOTIDE SEQUENCE [LARGE SCALE GENOMIC DNA]</scope>
    <source>
        <strain evidence="2">EC202008001</strain>
        <tissue evidence="2">Blood</tissue>
    </source>
</reference>
<keyword evidence="3" id="KW-1185">Reference proteome</keyword>
<protein>
    <submittedName>
        <fullName evidence="2">Uncharacterized protein</fullName>
    </submittedName>
</protein>
<gene>
    <name evidence="2" type="ORF">KOW79_007095</name>
</gene>
<feature type="compositionally biased region" description="Basic and acidic residues" evidence="1">
    <location>
        <begin position="183"/>
        <end position="207"/>
    </location>
</feature>